<dbReference type="InterPro" id="IPR000421">
    <property type="entry name" value="FA58C"/>
</dbReference>
<dbReference type="InterPro" id="IPR008979">
    <property type="entry name" value="Galactose-bd-like_sf"/>
</dbReference>
<dbReference type="SUPFAM" id="SSF49785">
    <property type="entry name" value="Galactose-binding domain-like"/>
    <property type="match status" value="1"/>
</dbReference>
<evidence type="ECO:0000313" key="3">
    <source>
        <dbReference type="EMBL" id="WDM41755.1"/>
    </source>
</evidence>
<dbReference type="PROSITE" id="PS50022">
    <property type="entry name" value="FA58C_3"/>
    <property type="match status" value="1"/>
</dbReference>
<dbReference type="Pfam" id="PF00754">
    <property type="entry name" value="F5_F8_type_C"/>
    <property type="match status" value="1"/>
</dbReference>
<keyword evidence="4" id="KW-1185">Reference proteome</keyword>
<evidence type="ECO:0000259" key="2">
    <source>
        <dbReference type="PROSITE" id="PS50022"/>
    </source>
</evidence>
<feature type="chain" id="PRO_5045307837" evidence="1">
    <location>
        <begin position="26"/>
        <end position="307"/>
    </location>
</feature>
<protein>
    <submittedName>
        <fullName evidence="3">Discoidin domain-containing protein</fullName>
    </submittedName>
</protein>
<dbReference type="RefSeq" id="WP_282215600.1">
    <property type="nucleotide sequence ID" value="NZ_BAAAUN010000001.1"/>
</dbReference>
<name>A0ABY7XI35_MICLT</name>
<reference evidence="3 4" key="1">
    <citation type="submission" date="2021-06" db="EMBL/GenBank/DDBJ databases">
        <title>Genome-based taxonomic framework of Microbacterium strains isolated from marine environment, the description of four new species and reclassification of four preexisting species.</title>
        <authorList>
            <person name="Lee S.D."/>
            <person name="Kim S.-M."/>
            <person name="Byeon Y.-S."/>
            <person name="Yang H.L."/>
            <person name="Kim I.S."/>
        </authorList>
    </citation>
    <scope>NUCLEOTIDE SEQUENCE [LARGE SCALE GENOMIC DNA]</scope>
    <source>
        <strain evidence="3 4">KACC 14465</strain>
    </source>
</reference>
<dbReference type="PROSITE" id="PS51318">
    <property type="entry name" value="TAT"/>
    <property type="match status" value="1"/>
</dbReference>
<organism evidence="3 4">
    <name type="scientific">Microbacterium luteolum</name>
    <name type="common">Aureobacterium luteolum</name>
    <dbReference type="NCBI Taxonomy" id="69367"/>
    <lineage>
        <taxon>Bacteria</taxon>
        <taxon>Bacillati</taxon>
        <taxon>Actinomycetota</taxon>
        <taxon>Actinomycetes</taxon>
        <taxon>Micrococcales</taxon>
        <taxon>Microbacteriaceae</taxon>
        <taxon>Microbacterium</taxon>
    </lineage>
</organism>
<dbReference type="Proteomes" id="UP001215097">
    <property type="component" value="Chromosome"/>
</dbReference>
<dbReference type="Gene3D" id="2.60.120.260">
    <property type="entry name" value="Galactose-binding domain-like"/>
    <property type="match status" value="1"/>
</dbReference>
<dbReference type="EMBL" id="CP078075">
    <property type="protein sequence ID" value="WDM41755.1"/>
    <property type="molecule type" value="Genomic_DNA"/>
</dbReference>
<evidence type="ECO:0000256" key="1">
    <source>
        <dbReference type="SAM" id="SignalP"/>
    </source>
</evidence>
<feature type="signal peptide" evidence="1">
    <location>
        <begin position="1"/>
        <end position="25"/>
    </location>
</feature>
<evidence type="ECO:0000313" key="4">
    <source>
        <dbReference type="Proteomes" id="UP001215097"/>
    </source>
</evidence>
<accession>A0ABY7XI35</accession>
<gene>
    <name evidence="3" type="ORF">KV395_00065</name>
</gene>
<feature type="domain" description="F5/8 type C" evidence="2">
    <location>
        <begin position="153"/>
        <end position="304"/>
    </location>
</feature>
<keyword evidence="1" id="KW-0732">Signal</keyword>
<dbReference type="InterPro" id="IPR006311">
    <property type="entry name" value="TAT_signal"/>
</dbReference>
<proteinExistence type="predicted"/>
<sequence>MNIRRRRRLLLALTAVVALAGAQFASSPPLTDASWIDSEQSRASFSALTVPSPAASPCTTRNGALGVNRVTLSWRVPAGVTGYSSTNAEFGQRTNQGAYETISANSVTTISTTGSASAYSTEISGAPLGGSLGDKRTFAVRFSGPGGWKSGWVDACTFDVVRSRILPSQITVTASSEELVREFAPATYANDDNAATGWVSRWATQPTTVFPHILTFDLGRQQSVDGIGYLSRAFTNAMIKAYTVELSGDGQTYTTVASGEWQQTTAWQFANFAPQTARYVRVTALSSTSGTAWAAALEMPVFGTPTP</sequence>